<evidence type="ECO:0000313" key="2">
    <source>
        <dbReference type="EMBL" id="OZI76806.1"/>
    </source>
</evidence>
<dbReference type="GO" id="GO:0016787">
    <property type="term" value="F:hydrolase activity"/>
    <property type="evidence" value="ECO:0007669"/>
    <property type="project" value="InterPro"/>
</dbReference>
<feature type="domain" description="Amidohydrolase-related" evidence="1">
    <location>
        <begin position="34"/>
        <end position="295"/>
    </location>
</feature>
<dbReference type="SUPFAM" id="SSF51556">
    <property type="entry name" value="Metallo-dependent hydrolases"/>
    <property type="match status" value="1"/>
</dbReference>
<protein>
    <submittedName>
        <fullName evidence="2">GntR family transcriptional regulator</fullName>
    </submittedName>
</protein>
<dbReference type="AlphaFoldDB" id="A0A261VRT6"/>
<gene>
    <name evidence="2" type="ORF">CAL24_14755</name>
</gene>
<dbReference type="Gene3D" id="3.20.20.140">
    <property type="entry name" value="Metal-dependent hydrolases"/>
    <property type="match status" value="1"/>
</dbReference>
<name>A0A261VRT6_9BORD</name>
<dbReference type="EMBL" id="NEVT01000006">
    <property type="protein sequence ID" value="OZI76806.1"/>
    <property type="molecule type" value="Genomic_DNA"/>
</dbReference>
<accession>A0A261VRT6</accession>
<dbReference type="PANTHER" id="PTHR35563">
    <property type="entry name" value="BARREL METAL-DEPENDENT HYDROLASE, PUTATIVE (AFU_ORTHOLOGUE AFUA_1G16240)-RELATED"/>
    <property type="match status" value="1"/>
</dbReference>
<dbReference type="Pfam" id="PF04909">
    <property type="entry name" value="Amidohydro_2"/>
    <property type="match status" value="1"/>
</dbReference>
<evidence type="ECO:0000313" key="3">
    <source>
        <dbReference type="Proteomes" id="UP000215633"/>
    </source>
</evidence>
<reference evidence="3" key="1">
    <citation type="submission" date="2017-05" db="EMBL/GenBank/DDBJ databases">
        <title>Complete and WGS of Bordetella genogroups.</title>
        <authorList>
            <person name="Spilker T."/>
            <person name="Lipuma J."/>
        </authorList>
    </citation>
    <scope>NUCLEOTIDE SEQUENCE [LARGE SCALE GENOMIC DNA]</scope>
    <source>
        <strain evidence="3">AU8256</strain>
    </source>
</reference>
<organism evidence="2 3">
    <name type="scientific">Bordetella genomosp. 2</name>
    <dbReference type="NCBI Taxonomy" id="1983456"/>
    <lineage>
        <taxon>Bacteria</taxon>
        <taxon>Pseudomonadati</taxon>
        <taxon>Pseudomonadota</taxon>
        <taxon>Betaproteobacteria</taxon>
        <taxon>Burkholderiales</taxon>
        <taxon>Alcaligenaceae</taxon>
        <taxon>Bordetella</taxon>
    </lineage>
</organism>
<proteinExistence type="predicted"/>
<sequence length="298" mass="32845">MSSSHDTPPVDHTLCLGPRPDVAPASFDIPSGACDTHAHVIGDGVRHPYVANRSYTPPPAPEEKYLAMLAACGMARGVLVQVSVHGTDNRYMLDVLRRHPGQLRGVAVVNPDVPDRELAAMHAAGVRGVRFNVLFGGGVGVDAVDRLAPRLAELGWHAQFLMDVRRLPELAPRLARLPVPCVFDHMGHMPVAEDMQHPGFQALLRGVRDHGWWAKLSGAYRISEQFDHYDDVTPWAQALIEAAPDRMVWGSDWPHVAIPRMPDTGVLRNLLPKWAPDPAQRRRILVDNPQALYDFPAA</sequence>
<dbReference type="Proteomes" id="UP000215633">
    <property type="component" value="Unassembled WGS sequence"/>
</dbReference>
<evidence type="ECO:0000259" key="1">
    <source>
        <dbReference type="Pfam" id="PF04909"/>
    </source>
</evidence>
<dbReference type="InterPro" id="IPR052358">
    <property type="entry name" value="Aro_Compnd_Degr_Hydrolases"/>
</dbReference>
<keyword evidence="3" id="KW-1185">Reference proteome</keyword>
<dbReference type="InterPro" id="IPR006680">
    <property type="entry name" value="Amidohydro-rel"/>
</dbReference>
<dbReference type="InterPro" id="IPR032466">
    <property type="entry name" value="Metal_Hydrolase"/>
</dbReference>
<dbReference type="PANTHER" id="PTHR35563:SF2">
    <property type="entry name" value="BARREL METAL-DEPENDENT HYDROLASE, PUTATIVE (AFU_ORTHOLOGUE AFUA_1G16240)-RELATED"/>
    <property type="match status" value="1"/>
</dbReference>
<comment type="caution">
    <text evidence="2">The sequence shown here is derived from an EMBL/GenBank/DDBJ whole genome shotgun (WGS) entry which is preliminary data.</text>
</comment>